<name>A0A1G9GKN7_9BACL</name>
<accession>A0A1G9GKN7</accession>
<evidence type="ECO:0000313" key="2">
    <source>
        <dbReference type="Proteomes" id="UP000199050"/>
    </source>
</evidence>
<dbReference type="EMBL" id="FNDX01000066">
    <property type="protein sequence ID" value="SDL00823.1"/>
    <property type="molecule type" value="Genomic_DNA"/>
</dbReference>
<dbReference type="AlphaFoldDB" id="A0A1G9GKN7"/>
<gene>
    <name evidence="1" type="ORF">SAMN05216192_1664</name>
</gene>
<sequence>MVDINAPIKPKLSIGGINLRSHIREYYDIIPTFSWVDKATLGDCSVYIFGSFHVRYEMRNTLYLFFNILNGKLYKITALANYQGLLLDKIKVGMNIVDLLELQPNLVYDEFEEVYSYEGLAIETNEIGMIESISVYVEELDTLDSDVELRRQFEKGNW</sequence>
<dbReference type="OrthoDB" id="2051994at2"/>
<organism evidence="1 2">
    <name type="scientific">Paenibacillus typhae</name>
    <dbReference type="NCBI Taxonomy" id="1174501"/>
    <lineage>
        <taxon>Bacteria</taxon>
        <taxon>Bacillati</taxon>
        <taxon>Bacillota</taxon>
        <taxon>Bacilli</taxon>
        <taxon>Bacillales</taxon>
        <taxon>Paenibacillaceae</taxon>
        <taxon>Paenibacillus</taxon>
    </lineage>
</organism>
<protein>
    <submittedName>
        <fullName evidence="1">Uncharacterized protein</fullName>
    </submittedName>
</protein>
<proteinExistence type="predicted"/>
<reference evidence="2" key="1">
    <citation type="submission" date="2016-10" db="EMBL/GenBank/DDBJ databases">
        <authorList>
            <person name="Varghese N."/>
            <person name="Submissions S."/>
        </authorList>
    </citation>
    <scope>NUCLEOTIDE SEQUENCE [LARGE SCALE GENOMIC DNA]</scope>
    <source>
        <strain evidence="2">CGMCC 1.11012</strain>
    </source>
</reference>
<dbReference type="STRING" id="1174501.SAMN05216192_1664"/>
<keyword evidence="2" id="KW-1185">Reference proteome</keyword>
<evidence type="ECO:0000313" key="1">
    <source>
        <dbReference type="EMBL" id="SDL00823.1"/>
    </source>
</evidence>
<dbReference type="Proteomes" id="UP000199050">
    <property type="component" value="Unassembled WGS sequence"/>
</dbReference>
<dbReference type="RefSeq" id="WP_090719965.1">
    <property type="nucleotide sequence ID" value="NZ_CBCSKY010000002.1"/>
</dbReference>